<accession>A0A4U9W534</accession>
<sequence length="96" mass="10602">MSYIERFAEKVSPTMIKFFTKPMIILLVTTPLALVAVGPFGIFLNDLVASGAAIIDGKASWADPDVNGRAATVPGDHRHRVGDDTYRYRPVEQKRL</sequence>
<reference evidence="3" key="1">
    <citation type="submission" date="2019-05" db="EMBL/GenBank/DDBJ databases">
        <authorList>
            <consortium name="Pathogen Informatics"/>
        </authorList>
    </citation>
    <scope>NUCLEOTIDE SEQUENCE [LARGE SCALE GENOMIC DNA]</scope>
    <source>
        <strain evidence="3">NCTC12965</strain>
    </source>
</reference>
<feature type="compositionally biased region" description="Basic and acidic residues" evidence="1">
    <location>
        <begin position="81"/>
        <end position="96"/>
    </location>
</feature>
<feature type="region of interest" description="Disordered" evidence="1">
    <location>
        <begin position="69"/>
        <end position="96"/>
    </location>
</feature>
<keyword evidence="2" id="KW-0472">Membrane</keyword>
<proteinExistence type="predicted"/>
<dbReference type="EMBL" id="CABEEZ010000129">
    <property type="protein sequence ID" value="VTR53843.1"/>
    <property type="molecule type" value="Genomic_DNA"/>
</dbReference>
<organism evidence="3">
    <name type="scientific">Serratia fonticola</name>
    <dbReference type="NCBI Taxonomy" id="47917"/>
    <lineage>
        <taxon>Bacteria</taxon>
        <taxon>Pseudomonadati</taxon>
        <taxon>Pseudomonadota</taxon>
        <taxon>Gammaproteobacteria</taxon>
        <taxon>Enterobacterales</taxon>
        <taxon>Yersiniaceae</taxon>
        <taxon>Serratia</taxon>
    </lineage>
</organism>
<evidence type="ECO:0000313" key="3">
    <source>
        <dbReference type="EMBL" id="VTR53843.1"/>
    </source>
</evidence>
<protein>
    <submittedName>
        <fullName evidence="3">PTS system cellobiose/arbutin/salicin-specific transporter subunits IIBC</fullName>
    </submittedName>
</protein>
<name>A0A4U9W534_SERFO</name>
<dbReference type="AlphaFoldDB" id="A0A4U9W534"/>
<keyword evidence="2" id="KW-0812">Transmembrane</keyword>
<gene>
    <name evidence="3" type="ORF">NCTC12965_06629</name>
</gene>
<evidence type="ECO:0000256" key="1">
    <source>
        <dbReference type="SAM" id="MobiDB-lite"/>
    </source>
</evidence>
<evidence type="ECO:0000256" key="2">
    <source>
        <dbReference type="SAM" id="Phobius"/>
    </source>
</evidence>
<keyword evidence="2" id="KW-1133">Transmembrane helix</keyword>
<feature type="transmembrane region" description="Helical" evidence="2">
    <location>
        <begin position="24"/>
        <end position="44"/>
    </location>
</feature>